<gene>
    <name evidence="1" type="ORF">F511_32099</name>
</gene>
<evidence type="ECO:0000313" key="2">
    <source>
        <dbReference type="Proteomes" id="UP000250235"/>
    </source>
</evidence>
<accession>A0A2Z7ABP0</accession>
<proteinExistence type="predicted"/>
<dbReference type="EMBL" id="KV016828">
    <property type="protein sequence ID" value="KZV19130.1"/>
    <property type="molecule type" value="Genomic_DNA"/>
</dbReference>
<reference evidence="1 2" key="1">
    <citation type="journal article" date="2015" name="Proc. Natl. Acad. Sci. U.S.A.">
        <title>The resurrection genome of Boea hygrometrica: A blueprint for survival of dehydration.</title>
        <authorList>
            <person name="Xiao L."/>
            <person name="Yang G."/>
            <person name="Zhang L."/>
            <person name="Yang X."/>
            <person name="Zhao S."/>
            <person name="Ji Z."/>
            <person name="Zhou Q."/>
            <person name="Hu M."/>
            <person name="Wang Y."/>
            <person name="Chen M."/>
            <person name="Xu Y."/>
            <person name="Jin H."/>
            <person name="Xiao X."/>
            <person name="Hu G."/>
            <person name="Bao F."/>
            <person name="Hu Y."/>
            <person name="Wan P."/>
            <person name="Li L."/>
            <person name="Deng X."/>
            <person name="Kuang T."/>
            <person name="Xiang C."/>
            <person name="Zhu J.K."/>
            <person name="Oliver M.J."/>
            <person name="He Y."/>
        </authorList>
    </citation>
    <scope>NUCLEOTIDE SEQUENCE [LARGE SCALE GENOMIC DNA]</scope>
    <source>
        <strain evidence="2">cv. XS01</strain>
    </source>
</reference>
<evidence type="ECO:0000313" key="1">
    <source>
        <dbReference type="EMBL" id="KZV19130.1"/>
    </source>
</evidence>
<keyword evidence="2" id="KW-1185">Reference proteome</keyword>
<organism evidence="1 2">
    <name type="scientific">Dorcoceras hygrometricum</name>
    <dbReference type="NCBI Taxonomy" id="472368"/>
    <lineage>
        <taxon>Eukaryota</taxon>
        <taxon>Viridiplantae</taxon>
        <taxon>Streptophyta</taxon>
        <taxon>Embryophyta</taxon>
        <taxon>Tracheophyta</taxon>
        <taxon>Spermatophyta</taxon>
        <taxon>Magnoliopsida</taxon>
        <taxon>eudicotyledons</taxon>
        <taxon>Gunneridae</taxon>
        <taxon>Pentapetalae</taxon>
        <taxon>asterids</taxon>
        <taxon>lamiids</taxon>
        <taxon>Lamiales</taxon>
        <taxon>Gesneriaceae</taxon>
        <taxon>Didymocarpoideae</taxon>
        <taxon>Trichosporeae</taxon>
        <taxon>Loxocarpinae</taxon>
        <taxon>Dorcoceras</taxon>
    </lineage>
</organism>
<sequence>MDCSWSRAGHALAARLLRDCVRALVAHRVRSIATVTRKLIARWWRTSAVGCCFGRSVARWRLADDLACLASAAGRWSNGVRRTMARDCAALVAAAWPYVARKIRGGASGRPPLRRSSGDVVMAVFF</sequence>
<dbReference type="Proteomes" id="UP000250235">
    <property type="component" value="Unassembled WGS sequence"/>
</dbReference>
<protein>
    <submittedName>
        <fullName evidence="1">Uncharacterized protein</fullName>
    </submittedName>
</protein>
<dbReference type="AlphaFoldDB" id="A0A2Z7ABP0"/>
<name>A0A2Z7ABP0_9LAMI</name>